<dbReference type="Proteomes" id="UP000786811">
    <property type="component" value="Unassembled WGS sequence"/>
</dbReference>
<comment type="caution">
    <text evidence="1">The sequence shown here is derived from an EMBL/GenBank/DDBJ whole genome shotgun (WGS) entry which is preliminary data.</text>
</comment>
<sequence length="115" mass="13681">MNRDRVYCHTLASLHTYFSVPSPDKIEKIQRECEKDECNKSSDNNKVLNLIQLTVPQCDHYYQRYPQKFYQPKASKHSATQQELLDGVQYIHQHPEYLNQLQIYTANVLHLHFLC</sequence>
<protein>
    <submittedName>
        <fullName evidence="1">Uncharacterized protein</fullName>
    </submittedName>
</protein>
<accession>A0A8J2HIX7</accession>
<proteinExistence type="predicted"/>
<name>A0A8J2HIX7_COTCN</name>
<keyword evidence="2" id="KW-1185">Reference proteome</keyword>
<organism evidence="1 2">
    <name type="scientific">Cotesia congregata</name>
    <name type="common">Parasitoid wasp</name>
    <name type="synonym">Apanteles congregatus</name>
    <dbReference type="NCBI Taxonomy" id="51543"/>
    <lineage>
        <taxon>Eukaryota</taxon>
        <taxon>Metazoa</taxon>
        <taxon>Ecdysozoa</taxon>
        <taxon>Arthropoda</taxon>
        <taxon>Hexapoda</taxon>
        <taxon>Insecta</taxon>
        <taxon>Pterygota</taxon>
        <taxon>Neoptera</taxon>
        <taxon>Endopterygota</taxon>
        <taxon>Hymenoptera</taxon>
        <taxon>Apocrita</taxon>
        <taxon>Ichneumonoidea</taxon>
        <taxon>Braconidae</taxon>
        <taxon>Microgastrinae</taxon>
        <taxon>Cotesia</taxon>
    </lineage>
</organism>
<dbReference type="AlphaFoldDB" id="A0A8J2HIX7"/>
<dbReference type="EMBL" id="CAJNRD030001121">
    <property type="protein sequence ID" value="CAG5097429.1"/>
    <property type="molecule type" value="Genomic_DNA"/>
</dbReference>
<evidence type="ECO:0000313" key="2">
    <source>
        <dbReference type="Proteomes" id="UP000786811"/>
    </source>
</evidence>
<evidence type="ECO:0000313" key="1">
    <source>
        <dbReference type="EMBL" id="CAG5097429.1"/>
    </source>
</evidence>
<gene>
    <name evidence="1" type="ORF">HICCMSTLAB_LOCUS8703</name>
</gene>
<reference evidence="1" key="1">
    <citation type="submission" date="2021-04" db="EMBL/GenBank/DDBJ databases">
        <authorList>
            <person name="Chebbi M.A.C M."/>
        </authorList>
    </citation>
    <scope>NUCLEOTIDE SEQUENCE</scope>
</reference>